<sequence length="546" mass="56893">MAAMIEAYPLLAFALLFPLGMLLACLWPMALLRMPSYLAFAPIPAFAAVLFVSDDSPLVVGPARLHLTFALDLPGALLLGVAALLWITAGAYASPYLQGRPNRGRFAVCWLTALTGCIGVFLAADMVSFYLFLAMLTLGACGLIIQHETAEAWRAGAIYIGLGLLAETLLLIAFVLLAMDIPGNGLLIGDAAAALPTSPHRDLIISLLIAGFGMKAGLVPFHVWMPRAYAAAPAPAAAVLSGAAVKASILGMIRFLPLDTALPHAGTVLAAAGLFAALYGVVIGMTQRRPKVVLAYSSVSQMGFIVAVIGMGMIAGDGRTALAAIFYSANHVLVKGALFLSVGVIAATGRRYLLPILLPVAIIAVGLGGLPLTGGALAKIVVDGPLGDGAANTVATLSAVGTTLLMLQFVRGLVTTVSTDQEATAAPSLFWPWLSTAAVSLIVPWALFLAVPEGMLPNPLAPELLWKALFPVLLGAILAAVLWRWVRRLPHIPEGDIVVVLDRCAKIAPAWGKTIEQAEGMLRQWHVAGISLLALTLALGATLLAQ</sequence>
<comment type="subcellular location">
    <subcellularLocation>
        <location evidence="1">Cell membrane</location>
        <topology evidence="1">Multi-pass membrane protein</topology>
    </subcellularLocation>
    <subcellularLocation>
        <location evidence="7">Membrane</location>
        <topology evidence="7">Multi-pass membrane protein</topology>
    </subcellularLocation>
</comment>
<evidence type="ECO:0000256" key="2">
    <source>
        <dbReference type="ARBA" id="ARBA00022475"/>
    </source>
</evidence>
<evidence type="ECO:0000256" key="1">
    <source>
        <dbReference type="ARBA" id="ARBA00004651"/>
    </source>
</evidence>
<reference evidence="10 11" key="1">
    <citation type="submission" date="2016-03" db="EMBL/GenBank/DDBJ databases">
        <title>Microsymbionts genomes from the relict species Vavilovia formosa (Stev.) Fed.</title>
        <authorList>
            <person name="Kopat V."/>
            <person name="Chirak E."/>
            <person name="Kimeklis A."/>
            <person name="Andronov E."/>
        </authorList>
    </citation>
    <scope>NUCLEOTIDE SEQUENCE [LARGE SCALE GENOMIC DNA]</scope>
    <source>
        <strain evidence="10 11">Vaf07</strain>
    </source>
</reference>
<feature type="transmembrane region" description="Helical" evidence="8">
    <location>
        <begin position="34"/>
        <end position="53"/>
    </location>
</feature>
<feature type="transmembrane region" description="Helical" evidence="8">
    <location>
        <begin position="6"/>
        <end position="27"/>
    </location>
</feature>
<accession>A0A164AWJ3</accession>
<proteinExistence type="predicted"/>
<feature type="transmembrane region" description="Helical" evidence="8">
    <location>
        <begin position="430"/>
        <end position="452"/>
    </location>
</feature>
<feature type="transmembrane region" description="Helical" evidence="8">
    <location>
        <begin position="390"/>
        <end position="410"/>
    </location>
</feature>
<feature type="transmembrane region" description="Helical" evidence="8">
    <location>
        <begin position="262"/>
        <end position="281"/>
    </location>
</feature>
<feature type="transmembrane region" description="Helical" evidence="8">
    <location>
        <begin position="157"/>
        <end position="179"/>
    </location>
</feature>
<dbReference type="AlphaFoldDB" id="A0A164AWJ3"/>
<dbReference type="EMBL" id="LVYV01000001">
    <property type="protein sequence ID" value="KZD25409.1"/>
    <property type="molecule type" value="Genomic_DNA"/>
</dbReference>
<keyword evidence="4 8" id="KW-1133">Transmembrane helix</keyword>
<keyword evidence="11" id="KW-1185">Reference proteome</keyword>
<feature type="transmembrane region" description="Helical" evidence="8">
    <location>
        <begin position="525"/>
        <end position="545"/>
    </location>
</feature>
<feature type="transmembrane region" description="Helical" evidence="8">
    <location>
        <begin position="321"/>
        <end position="345"/>
    </location>
</feature>
<comment type="caution">
    <text evidence="10">The sequence shown here is derived from an EMBL/GenBank/DDBJ whole genome shotgun (WGS) entry which is preliminary data.</text>
</comment>
<keyword evidence="6 8" id="KW-0472">Membrane</keyword>
<feature type="transmembrane region" description="Helical" evidence="8">
    <location>
        <begin position="236"/>
        <end position="256"/>
    </location>
</feature>
<dbReference type="GO" id="GO:0016491">
    <property type="term" value="F:oxidoreductase activity"/>
    <property type="evidence" value="ECO:0007669"/>
    <property type="project" value="UniProtKB-KW"/>
</dbReference>
<keyword evidence="5" id="KW-0560">Oxidoreductase</keyword>
<organism evidence="10 11">
    <name type="scientific">Tardiphaga robiniae</name>
    <dbReference type="NCBI Taxonomy" id="943830"/>
    <lineage>
        <taxon>Bacteria</taxon>
        <taxon>Pseudomonadati</taxon>
        <taxon>Pseudomonadota</taxon>
        <taxon>Alphaproteobacteria</taxon>
        <taxon>Hyphomicrobiales</taxon>
        <taxon>Nitrobacteraceae</taxon>
        <taxon>Tardiphaga</taxon>
    </lineage>
</organism>
<evidence type="ECO:0000256" key="6">
    <source>
        <dbReference type="ARBA" id="ARBA00023136"/>
    </source>
</evidence>
<protein>
    <recommendedName>
        <fullName evidence="9">NADH:quinone oxidoreductase/Mrp antiporter transmembrane domain-containing protein</fullName>
    </recommendedName>
</protein>
<dbReference type="PANTHER" id="PTHR42682:SF4">
    <property type="entry name" value="NADH-UBIQUINONE_PLASTOQUINONE"/>
    <property type="match status" value="1"/>
</dbReference>
<evidence type="ECO:0000256" key="5">
    <source>
        <dbReference type="ARBA" id="ARBA00023002"/>
    </source>
</evidence>
<evidence type="ECO:0000259" key="9">
    <source>
        <dbReference type="Pfam" id="PF00361"/>
    </source>
</evidence>
<keyword evidence="2" id="KW-1003">Cell membrane</keyword>
<name>A0A164AWJ3_9BRAD</name>
<dbReference type="Pfam" id="PF00361">
    <property type="entry name" value="Proton_antipo_M"/>
    <property type="match status" value="1"/>
</dbReference>
<feature type="transmembrane region" description="Helical" evidence="8">
    <location>
        <begin position="352"/>
        <end position="370"/>
    </location>
</feature>
<feature type="domain" description="NADH:quinone oxidoreductase/Mrp antiporter transmembrane" evidence="9">
    <location>
        <begin position="123"/>
        <end position="382"/>
    </location>
</feature>
<feature type="transmembrane region" description="Helical" evidence="8">
    <location>
        <begin position="106"/>
        <end position="123"/>
    </location>
</feature>
<feature type="transmembrane region" description="Helical" evidence="8">
    <location>
        <begin position="293"/>
        <end position="315"/>
    </location>
</feature>
<evidence type="ECO:0000256" key="3">
    <source>
        <dbReference type="ARBA" id="ARBA00022692"/>
    </source>
</evidence>
<evidence type="ECO:0000256" key="8">
    <source>
        <dbReference type="SAM" id="Phobius"/>
    </source>
</evidence>
<dbReference type="STRING" id="943830.A4A58_02965"/>
<dbReference type="GO" id="GO:0005886">
    <property type="term" value="C:plasma membrane"/>
    <property type="evidence" value="ECO:0007669"/>
    <property type="project" value="UniProtKB-SubCell"/>
</dbReference>
<evidence type="ECO:0000256" key="7">
    <source>
        <dbReference type="RuleBase" id="RU000320"/>
    </source>
</evidence>
<dbReference type="PANTHER" id="PTHR42682">
    <property type="entry name" value="HYDROGENASE-4 COMPONENT F"/>
    <property type="match status" value="1"/>
</dbReference>
<gene>
    <name evidence="10" type="ORF">A4A58_02965</name>
</gene>
<feature type="transmembrane region" description="Helical" evidence="8">
    <location>
        <begin position="73"/>
        <end position="94"/>
    </location>
</feature>
<evidence type="ECO:0000256" key="4">
    <source>
        <dbReference type="ARBA" id="ARBA00022989"/>
    </source>
</evidence>
<dbReference type="InterPro" id="IPR052175">
    <property type="entry name" value="ComplexI-like_HydComp"/>
</dbReference>
<dbReference type="Proteomes" id="UP000076574">
    <property type="component" value="Unassembled WGS sequence"/>
</dbReference>
<evidence type="ECO:0000313" key="11">
    <source>
        <dbReference type="Proteomes" id="UP000076574"/>
    </source>
</evidence>
<keyword evidence="3 7" id="KW-0812">Transmembrane</keyword>
<feature type="transmembrane region" description="Helical" evidence="8">
    <location>
        <begin position="464"/>
        <end position="483"/>
    </location>
</feature>
<dbReference type="InterPro" id="IPR001750">
    <property type="entry name" value="ND/Mrp_TM"/>
</dbReference>
<feature type="transmembrane region" description="Helical" evidence="8">
    <location>
        <begin position="203"/>
        <end position="224"/>
    </location>
</feature>
<feature type="transmembrane region" description="Helical" evidence="8">
    <location>
        <begin position="129"/>
        <end position="145"/>
    </location>
</feature>
<evidence type="ECO:0000313" key="10">
    <source>
        <dbReference type="EMBL" id="KZD25409.1"/>
    </source>
</evidence>